<dbReference type="Gene3D" id="3.90.1140.10">
    <property type="entry name" value="Cyclic phosphodiesterase"/>
    <property type="match status" value="1"/>
</dbReference>
<protein>
    <recommendedName>
        <fullName evidence="3">2'-5' RNA ligase</fullName>
    </recommendedName>
</protein>
<dbReference type="SUPFAM" id="SSF55144">
    <property type="entry name" value="LigT-like"/>
    <property type="match status" value="1"/>
</dbReference>
<gene>
    <name evidence="1" type="ORF">ABNW52_17855</name>
</gene>
<comment type="caution">
    <text evidence="1">The sequence shown here is derived from an EMBL/GenBank/DDBJ whole genome shotgun (WGS) entry which is preliminary data.</text>
</comment>
<evidence type="ECO:0000313" key="2">
    <source>
        <dbReference type="Proteomes" id="UP001433638"/>
    </source>
</evidence>
<organism evidence="1 2">
    <name type="scientific">Vogesella oryzagri</name>
    <dbReference type="NCBI Taxonomy" id="3160864"/>
    <lineage>
        <taxon>Bacteria</taxon>
        <taxon>Pseudomonadati</taxon>
        <taxon>Pseudomonadota</taxon>
        <taxon>Betaproteobacteria</taxon>
        <taxon>Neisseriales</taxon>
        <taxon>Chromobacteriaceae</taxon>
        <taxon>Vogesella</taxon>
    </lineage>
</organism>
<keyword evidence="2" id="KW-1185">Reference proteome</keyword>
<accession>A0ABV1M8U3</accession>
<proteinExistence type="predicted"/>
<sequence length="188" mass="20909">MSERRLLLIAKPQPEVLSAMVQEVTKHQLHTLLGAALFAPENWHQSLSRPYRYEAGLCERLLLAGSRIAADCCVVTLNRISSQHAAAPGIHWAFRARGQPKGFPALTSAVRAALIAQGVDERQGHSPHVTISYRAPTPLSSRVIAPIDWTIDEIQLVLAGDSEPYRYRTLGRWALATPRYPYAQLRLL</sequence>
<dbReference type="EMBL" id="JBEFLD010000011">
    <property type="protein sequence ID" value="MEQ6292481.1"/>
    <property type="molecule type" value="Genomic_DNA"/>
</dbReference>
<dbReference type="RefSeq" id="WP_349590838.1">
    <property type="nucleotide sequence ID" value="NZ_JBEFLD010000011.1"/>
</dbReference>
<dbReference type="InterPro" id="IPR009097">
    <property type="entry name" value="Cyclic_Pdiesterase"/>
</dbReference>
<evidence type="ECO:0000313" key="1">
    <source>
        <dbReference type="EMBL" id="MEQ6292481.1"/>
    </source>
</evidence>
<evidence type="ECO:0008006" key="3">
    <source>
        <dbReference type="Google" id="ProtNLM"/>
    </source>
</evidence>
<name>A0ABV1M8U3_9NEIS</name>
<dbReference type="Proteomes" id="UP001433638">
    <property type="component" value="Unassembled WGS sequence"/>
</dbReference>
<reference evidence="1" key="1">
    <citation type="submission" date="2024-06" db="EMBL/GenBank/DDBJ databases">
        <title>Genome sequence of Vogesella sp. MAHUQ-64.</title>
        <authorList>
            <person name="Huq M.A."/>
        </authorList>
    </citation>
    <scope>NUCLEOTIDE SEQUENCE</scope>
    <source>
        <strain evidence="1">MAHUQ-64</strain>
    </source>
</reference>